<evidence type="ECO:0000313" key="1">
    <source>
        <dbReference type="EnsemblPlants" id="AVESA.00010b.r2.3CG0466790.1.CDS"/>
    </source>
</evidence>
<dbReference type="EnsemblPlants" id="AVESA.00010b.r2.3CG0466790.1">
    <property type="protein sequence ID" value="AVESA.00010b.r2.3CG0466790.1.CDS"/>
    <property type="gene ID" value="AVESA.00010b.r2.3CG0466790"/>
</dbReference>
<reference evidence="1" key="2">
    <citation type="submission" date="2025-09" db="UniProtKB">
        <authorList>
            <consortium name="EnsemblPlants"/>
        </authorList>
    </citation>
    <scope>IDENTIFICATION</scope>
</reference>
<sequence length="947" mass="103316">MWTREKNKTRSPVPTSLVPPRAPPPFFLPGEKRKTSERCSSFRRSRGEQRDRDEGAEGERDQGRKGARPWRPSVSDRTRLLLLPYVLARDTMSTQAKDKCPLCLDTMDLTDKHLKPCKCGYEICLWCWHHIMEMDRKDECGGRCPGCRSIYNKDRILETSTSNQILKELCADKSNLQQEQTKLQKQKSVTSQSRVVEEPIDPNIVRVIQRKLVYIIGMPSEFASEKVLRQKSFLGQYGKIENIIIDNIGANQQLPDSGRVYVTFSREEEAVLCIESVNGYILNGRLLKATFGVTRYCHIWLSNKVCQKPNCSYVHQKALPEDICTKDDVGVFCARLQHLLGMNMAGPQQRSGSTLPSPGGCNSKISMCTGNSKDKICINEGVVSRDGNKNPGMPAAIIRDSIHPSGKPPSIVNVALHQLNNHESILSQQKKVSSKSQELPQLGPKGRLDEQLASTDDKSQESAHLGNEVSDSKQMTSAVNGTVETSWRKPHYATAVSQGSSGPSRRFTVLTRELTSTDPRSKATGQEGSWISKKLALQKENDRITFPRSQNLKVVSQRPEEPPHRLTNQLSSAVVKSHAAAEEKSSSHLRDTPVHGKHMQFPVSTASSSATALQSVSSTVLSNLSTSDAVTQTSVGTYKLPHRKLASESKPQILCQQKAPVSDKGVASVSDCRSIHSNQAVCSDGKHQTSAQGGDHSSCTGEMTQSGDQSSSEQAGSIPLPRPASVLSSTDILAKDSKERKRLVCPPGFKVLPKSSDSGNSVSMSSLTCSALCSTSDTPLQAITDQPDIISWVSECLEDGGDTRQSNTVSIPSTLSSTDTIWRPTQLPGSSLGASNHCVLPPYPGGMLQCMGGNQNPMICCCTFPSVSSTPNQKPEYWNGGASSYMAPGGYNTFYQNTASGMRTGMVGTLLQQSSPPGLYNDWTNGSADPGLNNAQVGHPYSMYSLF</sequence>
<accession>A0ACD5VKV6</accession>
<evidence type="ECO:0000313" key="2">
    <source>
        <dbReference type="Proteomes" id="UP001732700"/>
    </source>
</evidence>
<organism evidence="1 2">
    <name type="scientific">Avena sativa</name>
    <name type="common">Oat</name>
    <dbReference type="NCBI Taxonomy" id="4498"/>
    <lineage>
        <taxon>Eukaryota</taxon>
        <taxon>Viridiplantae</taxon>
        <taxon>Streptophyta</taxon>
        <taxon>Embryophyta</taxon>
        <taxon>Tracheophyta</taxon>
        <taxon>Spermatophyta</taxon>
        <taxon>Magnoliopsida</taxon>
        <taxon>Liliopsida</taxon>
        <taxon>Poales</taxon>
        <taxon>Poaceae</taxon>
        <taxon>BOP clade</taxon>
        <taxon>Pooideae</taxon>
        <taxon>Poodae</taxon>
        <taxon>Poeae</taxon>
        <taxon>Poeae Chloroplast Group 1 (Aveneae type)</taxon>
        <taxon>Aveninae</taxon>
        <taxon>Avena</taxon>
    </lineage>
</organism>
<dbReference type="Proteomes" id="UP001732700">
    <property type="component" value="Chromosome 3C"/>
</dbReference>
<protein>
    <submittedName>
        <fullName evidence="1">Uncharacterized protein</fullName>
    </submittedName>
</protein>
<reference evidence="1" key="1">
    <citation type="submission" date="2021-05" db="EMBL/GenBank/DDBJ databases">
        <authorList>
            <person name="Scholz U."/>
            <person name="Mascher M."/>
            <person name="Fiebig A."/>
        </authorList>
    </citation>
    <scope>NUCLEOTIDE SEQUENCE [LARGE SCALE GENOMIC DNA]</scope>
</reference>
<keyword evidence="2" id="KW-1185">Reference proteome</keyword>
<proteinExistence type="predicted"/>
<name>A0ACD5VKV6_AVESA</name>